<dbReference type="Pfam" id="PF00561">
    <property type="entry name" value="Abhydrolase_1"/>
    <property type="match status" value="1"/>
</dbReference>
<dbReference type="EMBL" id="SPRC01000003">
    <property type="protein sequence ID" value="TIB82056.1"/>
    <property type="molecule type" value="Genomic_DNA"/>
</dbReference>
<dbReference type="SUPFAM" id="SSF53474">
    <property type="entry name" value="alpha/beta-Hydrolases"/>
    <property type="match status" value="1"/>
</dbReference>
<feature type="domain" description="AB hydrolase-1" evidence="2">
    <location>
        <begin position="76"/>
        <end position="444"/>
    </location>
</feature>
<evidence type="ECO:0000256" key="1">
    <source>
        <dbReference type="SAM" id="SignalP"/>
    </source>
</evidence>
<comment type="caution">
    <text evidence="3">The sequence shown here is derived from an EMBL/GenBank/DDBJ whole genome shotgun (WGS) entry which is preliminary data.</text>
</comment>
<sequence length="507" mass="56435">MKYCLQLLSIISLLLVVLYKAHDGIDWYNCADSDKYNAQCSYIDTPMVHEDTSQGTFKLFVKRVWQKNLTVEGLPHLFWNPGGPGIPSGSDPDSGVEAFSDMLYTFTGKDYALVGIDARGTGLSDLKVDCGNDHSSILPDTPPQISGAEEVLFRQQLGEYFASETSYFANCTASSPYLSRLGTYFVADDYKHIQDMLVGRQSLINLFGESYGSFLGQVLAAKYPNRVGKFVLSGIMSPKTRSLKPALESIPDYLTSTDKVFDKFVSSCQQSSSCNFKDITKELVDKLTDSVYNTTNEAILQLYPTRSKVINTIYLTMYAPSNWNLAFGEISKTAAIMNTMGAVTNEQMNNAVAAINCADAFITDFSIDDAINAMKGVYNNVSRRFYNQFLYQSAFTCHLYPRATFTEERITNFSGLALSNKILFLSNAFDPILPLAQAQETVKILGDDNAMLLQIDNGYGHTATPNGVIPDTDGCIQDRLRAYFNGENNQDVYKCIVNDQYYIDLYN</sequence>
<evidence type="ECO:0000259" key="2">
    <source>
        <dbReference type="Pfam" id="PF00561"/>
    </source>
</evidence>
<reference evidence="3 4" key="1">
    <citation type="submission" date="2019-03" db="EMBL/GenBank/DDBJ databases">
        <title>Sequencing 25 genomes of Wallemia mellicola.</title>
        <authorList>
            <person name="Gostincar C."/>
        </authorList>
    </citation>
    <scope>NUCLEOTIDE SEQUENCE [LARGE SCALE GENOMIC DNA]</scope>
    <source>
        <strain evidence="3 4">EXF-6152</strain>
    </source>
</reference>
<dbReference type="Gene3D" id="3.40.50.1820">
    <property type="entry name" value="alpha/beta hydrolase"/>
    <property type="match status" value="1"/>
</dbReference>
<dbReference type="AlphaFoldDB" id="A0A4T0MHY2"/>
<name>A0A4T0MHY2_9BASI</name>
<organism evidence="3 4">
    <name type="scientific">Wallemia mellicola</name>
    <dbReference type="NCBI Taxonomy" id="1708541"/>
    <lineage>
        <taxon>Eukaryota</taxon>
        <taxon>Fungi</taxon>
        <taxon>Dikarya</taxon>
        <taxon>Basidiomycota</taxon>
        <taxon>Wallemiomycotina</taxon>
        <taxon>Wallemiomycetes</taxon>
        <taxon>Wallemiales</taxon>
        <taxon>Wallemiaceae</taxon>
        <taxon>Wallemia</taxon>
    </lineage>
</organism>
<accession>A0A4T0MHY2</accession>
<feature type="signal peptide" evidence="1">
    <location>
        <begin position="1"/>
        <end position="21"/>
    </location>
</feature>
<evidence type="ECO:0000313" key="3">
    <source>
        <dbReference type="EMBL" id="TIB82056.1"/>
    </source>
</evidence>
<dbReference type="Proteomes" id="UP000310685">
    <property type="component" value="Unassembled WGS sequence"/>
</dbReference>
<proteinExistence type="predicted"/>
<keyword evidence="1" id="KW-0732">Signal</keyword>
<protein>
    <recommendedName>
        <fullName evidence="2">AB hydrolase-1 domain-containing protein</fullName>
    </recommendedName>
</protein>
<feature type="chain" id="PRO_5030101606" description="AB hydrolase-1 domain-containing protein" evidence="1">
    <location>
        <begin position="22"/>
        <end position="507"/>
    </location>
</feature>
<dbReference type="InterPro" id="IPR029058">
    <property type="entry name" value="AB_hydrolase_fold"/>
</dbReference>
<dbReference type="InterPro" id="IPR000073">
    <property type="entry name" value="AB_hydrolase_1"/>
</dbReference>
<evidence type="ECO:0000313" key="4">
    <source>
        <dbReference type="Proteomes" id="UP000310685"/>
    </source>
</evidence>
<gene>
    <name evidence="3" type="ORF">E3Q22_00404</name>
</gene>